<organism evidence="4">
    <name type="scientific">Darwinula stevensoni</name>
    <dbReference type="NCBI Taxonomy" id="69355"/>
    <lineage>
        <taxon>Eukaryota</taxon>
        <taxon>Metazoa</taxon>
        <taxon>Ecdysozoa</taxon>
        <taxon>Arthropoda</taxon>
        <taxon>Crustacea</taxon>
        <taxon>Oligostraca</taxon>
        <taxon>Ostracoda</taxon>
        <taxon>Podocopa</taxon>
        <taxon>Podocopida</taxon>
        <taxon>Darwinulocopina</taxon>
        <taxon>Darwinuloidea</taxon>
        <taxon>Darwinulidae</taxon>
        <taxon>Darwinula</taxon>
    </lineage>
</organism>
<dbReference type="InterPro" id="IPR051217">
    <property type="entry name" value="Insect_Cuticle_Struc_Prot"/>
</dbReference>
<evidence type="ECO:0008006" key="6">
    <source>
        <dbReference type="Google" id="ProtNLM"/>
    </source>
</evidence>
<sequence>MDLLSVFSLGCKGEETTTTEETRAIQYEYHPLPLPSSIYPPFAPKRVTTTTTPQPGVPSSLRSQAPSPLAPLLTPLLQAPALGRAPLFQVPFLNRAPQLQLPSSHLNKPVVESTVRNDGIVSPLFQNQFHEQVRRIRGQQTQQGVSPFASQVHQGINRDATIPVQPEAATRNNDSKVDDSPQEFPPQPYDFGFKIRDGVKGASQEHQETKDGDGVKGSYSYEDGNIRRTVHYVADKDGFRVTNEEIVAVRPLAGLDGTAEVQSAARIAGTQRFSSYVHVPKPEARP</sequence>
<dbReference type="Pfam" id="PF00379">
    <property type="entry name" value="Chitin_bind_4"/>
    <property type="match status" value="1"/>
</dbReference>
<dbReference type="PANTHER" id="PTHR12236:SF79">
    <property type="entry name" value="CUTICULAR PROTEIN 50CB-RELATED"/>
    <property type="match status" value="1"/>
</dbReference>
<name>A0A7R8X8U1_9CRUS</name>
<gene>
    <name evidence="4" type="ORF">DSTB1V02_LOCUS2678</name>
</gene>
<evidence type="ECO:0000313" key="5">
    <source>
        <dbReference type="Proteomes" id="UP000677054"/>
    </source>
</evidence>
<dbReference type="PROSITE" id="PS51155">
    <property type="entry name" value="CHIT_BIND_RR_2"/>
    <property type="match status" value="1"/>
</dbReference>
<evidence type="ECO:0000256" key="2">
    <source>
        <dbReference type="PROSITE-ProRule" id="PRU00497"/>
    </source>
</evidence>
<evidence type="ECO:0000256" key="3">
    <source>
        <dbReference type="SAM" id="MobiDB-lite"/>
    </source>
</evidence>
<feature type="compositionally biased region" description="Low complexity" evidence="3">
    <location>
        <begin position="48"/>
        <end position="65"/>
    </location>
</feature>
<dbReference type="Proteomes" id="UP000677054">
    <property type="component" value="Unassembled WGS sequence"/>
</dbReference>
<dbReference type="PANTHER" id="PTHR12236">
    <property type="entry name" value="STRUCTURAL CONTITUENT OF CUTICLE"/>
    <property type="match status" value="1"/>
</dbReference>
<dbReference type="GO" id="GO:0031012">
    <property type="term" value="C:extracellular matrix"/>
    <property type="evidence" value="ECO:0007669"/>
    <property type="project" value="TreeGrafter"/>
</dbReference>
<dbReference type="OrthoDB" id="8194276at2759"/>
<dbReference type="AlphaFoldDB" id="A0A7R8X8U1"/>
<evidence type="ECO:0000256" key="1">
    <source>
        <dbReference type="ARBA" id="ARBA00022460"/>
    </source>
</evidence>
<proteinExistence type="predicted"/>
<dbReference type="GO" id="GO:0042302">
    <property type="term" value="F:structural constituent of cuticle"/>
    <property type="evidence" value="ECO:0007669"/>
    <property type="project" value="UniProtKB-UniRule"/>
</dbReference>
<feature type="region of interest" description="Disordered" evidence="3">
    <location>
        <begin position="163"/>
        <end position="183"/>
    </location>
</feature>
<dbReference type="EMBL" id="LR899826">
    <property type="protein sequence ID" value="CAD7242726.1"/>
    <property type="molecule type" value="Genomic_DNA"/>
</dbReference>
<protein>
    <recommendedName>
        <fullName evidence="6">Cuticle protein</fullName>
    </recommendedName>
</protein>
<dbReference type="InterPro" id="IPR000618">
    <property type="entry name" value="Insect_cuticle"/>
</dbReference>
<dbReference type="GO" id="GO:0005615">
    <property type="term" value="C:extracellular space"/>
    <property type="evidence" value="ECO:0007669"/>
    <property type="project" value="TreeGrafter"/>
</dbReference>
<feature type="region of interest" description="Disordered" evidence="3">
    <location>
        <begin position="43"/>
        <end position="65"/>
    </location>
</feature>
<dbReference type="EMBL" id="CAJPEV010000309">
    <property type="protein sequence ID" value="CAG0883789.1"/>
    <property type="molecule type" value="Genomic_DNA"/>
</dbReference>
<keyword evidence="1 2" id="KW-0193">Cuticle</keyword>
<evidence type="ECO:0000313" key="4">
    <source>
        <dbReference type="EMBL" id="CAD7242726.1"/>
    </source>
</evidence>
<accession>A0A7R8X8U1</accession>
<keyword evidence="5" id="KW-1185">Reference proteome</keyword>
<reference evidence="4" key="1">
    <citation type="submission" date="2020-11" db="EMBL/GenBank/DDBJ databases">
        <authorList>
            <person name="Tran Van P."/>
        </authorList>
    </citation>
    <scope>NUCLEOTIDE SEQUENCE</scope>
</reference>